<dbReference type="PATRIC" id="fig|1263870.3.peg.4655"/>
<keyword evidence="5 8" id="KW-1133">Transmembrane helix</keyword>
<evidence type="ECO:0000256" key="3">
    <source>
        <dbReference type="ARBA" id="ARBA00022475"/>
    </source>
</evidence>
<feature type="transmembrane region" description="Helical" evidence="8">
    <location>
        <begin position="182"/>
        <end position="202"/>
    </location>
</feature>
<comment type="caution">
    <text evidence="10">The sequence shown here is derived from an EMBL/GenBank/DDBJ whole genome shotgun (WGS) entry which is preliminary data.</text>
</comment>
<dbReference type="AlphaFoldDB" id="M5U8G3"/>
<dbReference type="Pfam" id="PF07690">
    <property type="entry name" value="MFS_1"/>
    <property type="match status" value="1"/>
</dbReference>
<evidence type="ECO:0000259" key="9">
    <source>
        <dbReference type="PROSITE" id="PS50850"/>
    </source>
</evidence>
<keyword evidence="6 8" id="KW-0472">Membrane</keyword>
<gene>
    <name evidence="10" type="ORF">RSSM_04401</name>
</gene>
<feature type="transmembrane region" description="Helical" evidence="8">
    <location>
        <begin position="406"/>
        <end position="425"/>
    </location>
</feature>
<evidence type="ECO:0000256" key="8">
    <source>
        <dbReference type="SAM" id="Phobius"/>
    </source>
</evidence>
<protein>
    <submittedName>
        <fullName evidence="10">1-acyl-sn-glycerol-3-phosphate acyltransferase</fullName>
    </submittedName>
</protein>
<dbReference type="InterPro" id="IPR036259">
    <property type="entry name" value="MFS_trans_sf"/>
</dbReference>
<dbReference type="Proteomes" id="UP000011885">
    <property type="component" value="Unassembled WGS sequence"/>
</dbReference>
<dbReference type="EMBL" id="ANOH01000292">
    <property type="protein sequence ID" value="EMI54161.1"/>
    <property type="molecule type" value="Genomic_DNA"/>
</dbReference>
<dbReference type="GO" id="GO:0016746">
    <property type="term" value="F:acyltransferase activity"/>
    <property type="evidence" value="ECO:0007669"/>
    <property type="project" value="UniProtKB-KW"/>
</dbReference>
<keyword evidence="10" id="KW-0012">Acyltransferase</keyword>
<dbReference type="PANTHER" id="PTHR43266:SF2">
    <property type="entry name" value="MAJOR FACILITATOR SUPERFAMILY (MFS) PROFILE DOMAIN-CONTAINING PROTEIN"/>
    <property type="match status" value="1"/>
</dbReference>
<feature type="domain" description="Major facilitator superfamily (MFS) profile" evidence="9">
    <location>
        <begin position="104"/>
        <end position="534"/>
    </location>
</feature>
<evidence type="ECO:0000256" key="6">
    <source>
        <dbReference type="ARBA" id="ARBA00023136"/>
    </source>
</evidence>
<organism evidence="10 11">
    <name type="scientific">Rhodopirellula sallentina SM41</name>
    <dbReference type="NCBI Taxonomy" id="1263870"/>
    <lineage>
        <taxon>Bacteria</taxon>
        <taxon>Pseudomonadati</taxon>
        <taxon>Planctomycetota</taxon>
        <taxon>Planctomycetia</taxon>
        <taxon>Pirellulales</taxon>
        <taxon>Pirellulaceae</taxon>
        <taxon>Rhodopirellula</taxon>
    </lineage>
</organism>
<feature type="region of interest" description="Disordered" evidence="7">
    <location>
        <begin position="537"/>
        <end position="565"/>
    </location>
</feature>
<feature type="compositionally biased region" description="Polar residues" evidence="7">
    <location>
        <begin position="36"/>
        <end position="58"/>
    </location>
</feature>
<dbReference type="PROSITE" id="PS50850">
    <property type="entry name" value="MFS"/>
    <property type="match status" value="1"/>
</dbReference>
<feature type="transmembrane region" description="Helical" evidence="8">
    <location>
        <begin position="208"/>
        <end position="228"/>
    </location>
</feature>
<feature type="transmembrane region" description="Helical" evidence="8">
    <location>
        <begin position="249"/>
        <end position="267"/>
    </location>
</feature>
<feature type="transmembrane region" description="Helical" evidence="8">
    <location>
        <begin position="379"/>
        <end position="399"/>
    </location>
</feature>
<keyword evidence="2" id="KW-0813">Transport</keyword>
<proteinExistence type="predicted"/>
<reference evidence="10 11" key="1">
    <citation type="journal article" date="2013" name="Mar. Genomics">
        <title>Expression of sulfatases in Rhodopirellula baltica and the diversity of sulfatases in the genus Rhodopirellula.</title>
        <authorList>
            <person name="Wegner C.E."/>
            <person name="Richter-Heitmann T."/>
            <person name="Klindworth A."/>
            <person name="Klockow C."/>
            <person name="Richter M."/>
            <person name="Achstetter T."/>
            <person name="Glockner F.O."/>
            <person name="Harder J."/>
        </authorList>
    </citation>
    <scope>NUCLEOTIDE SEQUENCE [LARGE SCALE GENOMIC DNA]</scope>
    <source>
        <strain evidence="10 11">SM41</strain>
    </source>
</reference>
<dbReference type="GO" id="GO:0022857">
    <property type="term" value="F:transmembrane transporter activity"/>
    <property type="evidence" value="ECO:0007669"/>
    <property type="project" value="InterPro"/>
</dbReference>
<dbReference type="InterPro" id="IPR020846">
    <property type="entry name" value="MFS_dom"/>
</dbReference>
<feature type="transmembrane region" description="Helical" evidence="8">
    <location>
        <begin position="478"/>
        <end position="500"/>
    </location>
</feature>
<evidence type="ECO:0000256" key="7">
    <source>
        <dbReference type="SAM" id="MobiDB-lite"/>
    </source>
</evidence>
<keyword evidence="11" id="KW-1185">Reference proteome</keyword>
<sequence>MSEKAEPKVDLDANQVASSEFERGTPGQTDGLPEQQPGNPYQAPSQLPDSQFSDNASAGHTAVSDEAETSTGKIRDLSHPAFLGFLATQFFGAFNDNLFKQLLLLLAIPTAVAAGASEAGMLDATSVAAESATVDSAASAGNATGAEGGADLQGVATIVFGLPFVVFGGLAGYLADRLSKRTIIVSSKVAEIVIMALGMLAFLATPSIGFAGLWIVLFLMGLQSTFFGPGKYGILPEMLPRSQLSKANGMVLMTTFVAIIIGTAIAGPLKDSIVPPDMPRMQAASGLWIGSLVCVGIAVIGTVTSLAIIRLPAAEPNLKLKTENLAVPKEMRTLLRKDKPLLLALLASCVFWLIAGLTIQSVNSLSKVQLAQTDTWTSILVALISVGIAIGGAVAGMLSRKISDNFVIQIGMWGTVLFCTLLSISVPGSTDQPGQGHLLGFTGSIPALIFLGASAAFFAIPIQVFLQARPPHELKGRMIAVMNQANFFAIVLSGLVYSILDRIITAADAPRSYLFAAMALLFLPVAIFFKLDATDSETSNGETSNGETTDGENGQIIAEGAPQSV</sequence>
<feature type="transmembrane region" description="Helical" evidence="8">
    <location>
        <begin position="287"/>
        <end position="309"/>
    </location>
</feature>
<dbReference type="InterPro" id="IPR011701">
    <property type="entry name" value="MFS"/>
</dbReference>
<dbReference type="SUPFAM" id="SSF103473">
    <property type="entry name" value="MFS general substrate transporter"/>
    <property type="match status" value="1"/>
</dbReference>
<dbReference type="RefSeq" id="WP_008682916.1">
    <property type="nucleotide sequence ID" value="NZ_ANOH01000292.1"/>
</dbReference>
<name>M5U8G3_9BACT</name>
<evidence type="ECO:0000313" key="11">
    <source>
        <dbReference type="Proteomes" id="UP000011885"/>
    </source>
</evidence>
<accession>M5U8G3</accession>
<feature type="transmembrane region" description="Helical" evidence="8">
    <location>
        <begin position="445"/>
        <end position="466"/>
    </location>
</feature>
<evidence type="ECO:0000313" key="10">
    <source>
        <dbReference type="EMBL" id="EMI54161.1"/>
    </source>
</evidence>
<dbReference type="PANTHER" id="PTHR43266">
    <property type="entry name" value="MACROLIDE-EFFLUX PROTEIN"/>
    <property type="match status" value="1"/>
</dbReference>
<feature type="compositionally biased region" description="Polar residues" evidence="7">
    <location>
        <begin position="537"/>
        <end position="552"/>
    </location>
</feature>
<feature type="transmembrane region" description="Helical" evidence="8">
    <location>
        <begin position="341"/>
        <end position="359"/>
    </location>
</feature>
<evidence type="ECO:0000256" key="1">
    <source>
        <dbReference type="ARBA" id="ARBA00004651"/>
    </source>
</evidence>
<feature type="compositionally biased region" description="Basic and acidic residues" evidence="7">
    <location>
        <begin position="1"/>
        <end position="11"/>
    </location>
</feature>
<keyword evidence="4 8" id="KW-0812">Transmembrane</keyword>
<dbReference type="CDD" id="cd06173">
    <property type="entry name" value="MFS_MefA_like"/>
    <property type="match status" value="1"/>
</dbReference>
<dbReference type="GO" id="GO:0005886">
    <property type="term" value="C:plasma membrane"/>
    <property type="evidence" value="ECO:0007669"/>
    <property type="project" value="UniProtKB-SubCell"/>
</dbReference>
<comment type="subcellular location">
    <subcellularLocation>
        <location evidence="1">Cell membrane</location>
        <topology evidence="1">Multi-pass membrane protein</topology>
    </subcellularLocation>
</comment>
<evidence type="ECO:0000256" key="5">
    <source>
        <dbReference type="ARBA" id="ARBA00022989"/>
    </source>
</evidence>
<keyword evidence="3" id="KW-1003">Cell membrane</keyword>
<feature type="transmembrane region" description="Helical" evidence="8">
    <location>
        <begin position="154"/>
        <end position="175"/>
    </location>
</feature>
<keyword evidence="10" id="KW-0808">Transferase</keyword>
<feature type="region of interest" description="Disordered" evidence="7">
    <location>
        <begin position="1"/>
        <end position="71"/>
    </location>
</feature>
<dbReference type="Gene3D" id="1.20.1250.20">
    <property type="entry name" value="MFS general substrate transporter like domains"/>
    <property type="match status" value="1"/>
</dbReference>
<feature type="transmembrane region" description="Helical" evidence="8">
    <location>
        <begin position="512"/>
        <end position="529"/>
    </location>
</feature>
<evidence type="ECO:0000256" key="4">
    <source>
        <dbReference type="ARBA" id="ARBA00022692"/>
    </source>
</evidence>
<evidence type="ECO:0000256" key="2">
    <source>
        <dbReference type="ARBA" id="ARBA00022448"/>
    </source>
</evidence>